<name>A0A9Q3EG46_9BASI</name>
<organism evidence="1 2">
    <name type="scientific">Austropuccinia psidii MF-1</name>
    <dbReference type="NCBI Taxonomy" id="1389203"/>
    <lineage>
        <taxon>Eukaryota</taxon>
        <taxon>Fungi</taxon>
        <taxon>Dikarya</taxon>
        <taxon>Basidiomycota</taxon>
        <taxon>Pucciniomycotina</taxon>
        <taxon>Pucciniomycetes</taxon>
        <taxon>Pucciniales</taxon>
        <taxon>Sphaerophragmiaceae</taxon>
        <taxon>Austropuccinia</taxon>
    </lineage>
</organism>
<dbReference type="AlphaFoldDB" id="A0A9Q3EG46"/>
<evidence type="ECO:0000313" key="2">
    <source>
        <dbReference type="Proteomes" id="UP000765509"/>
    </source>
</evidence>
<gene>
    <name evidence="1" type="ORF">O181_060218</name>
</gene>
<sequence length="80" mass="9001">MLTKSWYSAKMTHQGSSIRINGPHHHLVHSFSDNWLLGETAYQDFEASWIGETAIEGQTFPKLRALGRSSIDPSLTKSQN</sequence>
<keyword evidence="2" id="KW-1185">Reference proteome</keyword>
<dbReference type="EMBL" id="AVOT02028124">
    <property type="protein sequence ID" value="MBW0520503.1"/>
    <property type="molecule type" value="Genomic_DNA"/>
</dbReference>
<evidence type="ECO:0000313" key="1">
    <source>
        <dbReference type="EMBL" id="MBW0520503.1"/>
    </source>
</evidence>
<dbReference type="Proteomes" id="UP000765509">
    <property type="component" value="Unassembled WGS sequence"/>
</dbReference>
<reference evidence="1" key="1">
    <citation type="submission" date="2021-03" db="EMBL/GenBank/DDBJ databases">
        <title>Draft genome sequence of rust myrtle Austropuccinia psidii MF-1, a brazilian biotype.</title>
        <authorList>
            <person name="Quecine M.C."/>
            <person name="Pachon D.M.R."/>
            <person name="Bonatelli M.L."/>
            <person name="Correr F.H."/>
            <person name="Franceschini L.M."/>
            <person name="Leite T.F."/>
            <person name="Margarido G.R.A."/>
            <person name="Almeida C.A."/>
            <person name="Ferrarezi J.A."/>
            <person name="Labate C.A."/>
        </authorList>
    </citation>
    <scope>NUCLEOTIDE SEQUENCE</scope>
    <source>
        <strain evidence="1">MF-1</strain>
    </source>
</reference>
<accession>A0A9Q3EG46</accession>
<proteinExistence type="predicted"/>
<protein>
    <submittedName>
        <fullName evidence="1">Uncharacterized protein</fullName>
    </submittedName>
</protein>
<comment type="caution">
    <text evidence="1">The sequence shown here is derived from an EMBL/GenBank/DDBJ whole genome shotgun (WGS) entry which is preliminary data.</text>
</comment>